<evidence type="ECO:0000313" key="2">
    <source>
        <dbReference type="Proteomes" id="UP000004893"/>
    </source>
</evidence>
<dbReference type="HOGENOM" id="CLU_1666360_0_0_9"/>
<sequence length="158" mass="17773">MMCREVRRMGCKFEHIGILVKNRELAVTSLQQMPGADEAVYVDKMNFDETCVQVGAPFAIKGANITVGGVEYEIIEVVPEESRGSYMMNRLAEYGEGLHHIAFEYDDLEEFNEAAESLIRQGYIVGHKASIPFMGKTAHVYYLDCPFGGLTYEIKCMV</sequence>
<proteinExistence type="predicted"/>
<gene>
    <name evidence="1" type="ORF">CLOHYLEM_04593</name>
</gene>
<comment type="caution">
    <text evidence="1">The sequence shown here is derived from an EMBL/GenBank/DDBJ whole genome shotgun (WGS) entry which is preliminary data.</text>
</comment>
<protein>
    <recommendedName>
        <fullName evidence="3">VOC domain-containing protein</fullName>
    </recommendedName>
</protein>
<name>C0BXQ6_9FIRM</name>
<evidence type="ECO:0000313" key="1">
    <source>
        <dbReference type="EMBL" id="EEG75363.1"/>
    </source>
</evidence>
<organism evidence="1 2">
    <name type="scientific">[Clostridium] hylemonae DSM 15053</name>
    <dbReference type="NCBI Taxonomy" id="553973"/>
    <lineage>
        <taxon>Bacteria</taxon>
        <taxon>Bacillati</taxon>
        <taxon>Bacillota</taxon>
        <taxon>Clostridia</taxon>
        <taxon>Lachnospirales</taxon>
        <taxon>Lachnospiraceae</taxon>
    </lineage>
</organism>
<dbReference type="eggNOG" id="ENOG5032857">
    <property type="taxonomic scope" value="Bacteria"/>
</dbReference>
<evidence type="ECO:0008006" key="3">
    <source>
        <dbReference type="Google" id="ProtNLM"/>
    </source>
</evidence>
<dbReference type="OrthoDB" id="9788468at2"/>
<accession>C0BXQ6</accession>
<dbReference type="Proteomes" id="UP000004893">
    <property type="component" value="Unassembled WGS sequence"/>
</dbReference>
<dbReference type="SUPFAM" id="SSF54593">
    <property type="entry name" value="Glyoxalase/Bleomycin resistance protein/Dihydroxybiphenyl dioxygenase"/>
    <property type="match status" value="1"/>
</dbReference>
<dbReference type="STRING" id="553973.CLOHYLEM_04593"/>
<dbReference type="EMBL" id="ABYI02000012">
    <property type="protein sequence ID" value="EEG75363.1"/>
    <property type="molecule type" value="Genomic_DNA"/>
</dbReference>
<dbReference type="AlphaFoldDB" id="C0BXQ6"/>
<reference evidence="1" key="2">
    <citation type="submission" date="2013-06" db="EMBL/GenBank/DDBJ databases">
        <title>Draft genome sequence of Clostridium hylemonae (DSM 15053).</title>
        <authorList>
            <person name="Sudarsanam P."/>
            <person name="Ley R."/>
            <person name="Guruge J."/>
            <person name="Turnbaugh P.J."/>
            <person name="Mahowald M."/>
            <person name="Liep D."/>
            <person name="Gordon J."/>
        </authorList>
    </citation>
    <scope>NUCLEOTIDE SEQUENCE</scope>
    <source>
        <strain evidence="1">DSM 15053</strain>
    </source>
</reference>
<dbReference type="Gene3D" id="3.10.180.10">
    <property type="entry name" value="2,3-Dihydroxybiphenyl 1,2-Dioxygenase, domain 1"/>
    <property type="match status" value="1"/>
</dbReference>
<dbReference type="Pfam" id="PF13669">
    <property type="entry name" value="Glyoxalase_4"/>
    <property type="match status" value="1"/>
</dbReference>
<reference evidence="1" key="1">
    <citation type="submission" date="2009-02" db="EMBL/GenBank/DDBJ databases">
        <authorList>
            <person name="Fulton L."/>
            <person name="Clifton S."/>
            <person name="Fulton B."/>
            <person name="Xu J."/>
            <person name="Minx P."/>
            <person name="Pepin K.H."/>
            <person name="Johnson M."/>
            <person name="Bhonagiri V."/>
            <person name="Nash W.E."/>
            <person name="Mardis E.R."/>
            <person name="Wilson R.K."/>
        </authorList>
    </citation>
    <scope>NUCLEOTIDE SEQUENCE [LARGE SCALE GENOMIC DNA]</scope>
    <source>
        <strain evidence="1">DSM 15053</strain>
    </source>
</reference>
<keyword evidence="2" id="KW-1185">Reference proteome</keyword>
<dbReference type="InterPro" id="IPR029068">
    <property type="entry name" value="Glyas_Bleomycin-R_OHBP_Dase"/>
</dbReference>